<evidence type="ECO:0000313" key="2">
    <source>
        <dbReference type="EMBL" id="OJJ33233.1"/>
    </source>
</evidence>
<dbReference type="VEuPathDB" id="FungiDB:ASPWEDRAFT_174649"/>
<organism evidence="2 3">
    <name type="scientific">Aspergillus wentii DTO 134E9</name>
    <dbReference type="NCBI Taxonomy" id="1073089"/>
    <lineage>
        <taxon>Eukaryota</taxon>
        <taxon>Fungi</taxon>
        <taxon>Dikarya</taxon>
        <taxon>Ascomycota</taxon>
        <taxon>Pezizomycotina</taxon>
        <taxon>Eurotiomycetes</taxon>
        <taxon>Eurotiomycetidae</taxon>
        <taxon>Eurotiales</taxon>
        <taxon>Aspergillaceae</taxon>
        <taxon>Aspergillus</taxon>
        <taxon>Aspergillus subgen. Cremei</taxon>
    </lineage>
</organism>
<dbReference type="EMBL" id="KV878214">
    <property type="protein sequence ID" value="OJJ33233.1"/>
    <property type="molecule type" value="Genomic_DNA"/>
</dbReference>
<accession>A0A1L9RED9</accession>
<keyword evidence="3" id="KW-1185">Reference proteome</keyword>
<feature type="compositionally biased region" description="Polar residues" evidence="1">
    <location>
        <begin position="45"/>
        <end position="61"/>
    </location>
</feature>
<evidence type="ECO:0000256" key="1">
    <source>
        <dbReference type="SAM" id="MobiDB-lite"/>
    </source>
</evidence>
<reference evidence="3" key="1">
    <citation type="journal article" date="2017" name="Genome Biol.">
        <title>Comparative genomics reveals high biological diversity and specific adaptations in the industrially and medically important fungal genus Aspergillus.</title>
        <authorList>
            <person name="de Vries R.P."/>
            <person name="Riley R."/>
            <person name="Wiebenga A."/>
            <person name="Aguilar-Osorio G."/>
            <person name="Amillis S."/>
            <person name="Uchima C.A."/>
            <person name="Anderluh G."/>
            <person name="Asadollahi M."/>
            <person name="Askin M."/>
            <person name="Barry K."/>
            <person name="Battaglia E."/>
            <person name="Bayram O."/>
            <person name="Benocci T."/>
            <person name="Braus-Stromeyer S.A."/>
            <person name="Caldana C."/>
            <person name="Canovas D."/>
            <person name="Cerqueira G.C."/>
            <person name="Chen F."/>
            <person name="Chen W."/>
            <person name="Choi C."/>
            <person name="Clum A."/>
            <person name="Dos Santos R.A."/>
            <person name="Damasio A.R."/>
            <person name="Diallinas G."/>
            <person name="Emri T."/>
            <person name="Fekete E."/>
            <person name="Flipphi M."/>
            <person name="Freyberg S."/>
            <person name="Gallo A."/>
            <person name="Gournas C."/>
            <person name="Habgood R."/>
            <person name="Hainaut M."/>
            <person name="Harispe M.L."/>
            <person name="Henrissat B."/>
            <person name="Hilden K.S."/>
            <person name="Hope R."/>
            <person name="Hossain A."/>
            <person name="Karabika E."/>
            <person name="Karaffa L."/>
            <person name="Karanyi Z."/>
            <person name="Krasevec N."/>
            <person name="Kuo A."/>
            <person name="Kusch H."/>
            <person name="LaButti K."/>
            <person name="Lagendijk E.L."/>
            <person name="Lapidus A."/>
            <person name="Levasseur A."/>
            <person name="Lindquist E."/>
            <person name="Lipzen A."/>
            <person name="Logrieco A.F."/>
            <person name="MacCabe A."/>
            <person name="Maekelae M.R."/>
            <person name="Malavazi I."/>
            <person name="Melin P."/>
            <person name="Meyer V."/>
            <person name="Mielnichuk N."/>
            <person name="Miskei M."/>
            <person name="Molnar A.P."/>
            <person name="Mule G."/>
            <person name="Ngan C.Y."/>
            <person name="Orejas M."/>
            <person name="Orosz E."/>
            <person name="Ouedraogo J.P."/>
            <person name="Overkamp K.M."/>
            <person name="Park H.-S."/>
            <person name="Perrone G."/>
            <person name="Piumi F."/>
            <person name="Punt P.J."/>
            <person name="Ram A.F."/>
            <person name="Ramon A."/>
            <person name="Rauscher S."/>
            <person name="Record E."/>
            <person name="Riano-Pachon D.M."/>
            <person name="Robert V."/>
            <person name="Roehrig J."/>
            <person name="Ruller R."/>
            <person name="Salamov A."/>
            <person name="Salih N.S."/>
            <person name="Samson R.A."/>
            <person name="Sandor E."/>
            <person name="Sanguinetti M."/>
            <person name="Schuetze T."/>
            <person name="Sepcic K."/>
            <person name="Shelest E."/>
            <person name="Sherlock G."/>
            <person name="Sophianopoulou V."/>
            <person name="Squina F.M."/>
            <person name="Sun H."/>
            <person name="Susca A."/>
            <person name="Todd R.B."/>
            <person name="Tsang A."/>
            <person name="Unkles S.E."/>
            <person name="van de Wiele N."/>
            <person name="van Rossen-Uffink D."/>
            <person name="Oliveira J.V."/>
            <person name="Vesth T.C."/>
            <person name="Visser J."/>
            <person name="Yu J.-H."/>
            <person name="Zhou M."/>
            <person name="Andersen M.R."/>
            <person name="Archer D.B."/>
            <person name="Baker S.E."/>
            <person name="Benoit I."/>
            <person name="Brakhage A.A."/>
            <person name="Braus G.H."/>
            <person name="Fischer R."/>
            <person name="Frisvad J.C."/>
            <person name="Goldman G.H."/>
            <person name="Houbraken J."/>
            <person name="Oakley B."/>
            <person name="Pocsi I."/>
            <person name="Scazzocchio C."/>
            <person name="Seiboth B."/>
            <person name="vanKuyk P.A."/>
            <person name="Wortman J."/>
            <person name="Dyer P.S."/>
            <person name="Grigoriev I.V."/>
        </authorList>
    </citation>
    <scope>NUCLEOTIDE SEQUENCE [LARGE SCALE GENOMIC DNA]</scope>
    <source>
        <strain evidence="3">DTO 134E9</strain>
    </source>
</reference>
<feature type="region of interest" description="Disordered" evidence="1">
    <location>
        <begin position="1"/>
        <end position="20"/>
    </location>
</feature>
<dbReference type="AlphaFoldDB" id="A0A1L9RED9"/>
<dbReference type="Proteomes" id="UP000184383">
    <property type="component" value="Unassembled WGS sequence"/>
</dbReference>
<dbReference type="GeneID" id="63747095"/>
<sequence length="152" mass="18310">MAPEPTLGWIWPKDPRPGNPSRWPRRWRLFDVLTNRGPDIYVGRINNSPHTRAQPQTTQWSRWEGDGESNDSPFPCGRRGSEKYDFRRRKYQVPDRGTWSWVEYCDGDRERERGGRRRRHLIPRRYWDRNGEVYPAGCWHDAMYGAYCDRVR</sequence>
<proteinExistence type="predicted"/>
<name>A0A1L9RED9_ASPWE</name>
<gene>
    <name evidence="2" type="ORF">ASPWEDRAFT_174649</name>
</gene>
<feature type="region of interest" description="Disordered" evidence="1">
    <location>
        <begin position="44"/>
        <end position="78"/>
    </location>
</feature>
<protein>
    <submittedName>
        <fullName evidence="2">Uncharacterized protein</fullName>
    </submittedName>
</protein>
<dbReference type="OrthoDB" id="5331170at2759"/>
<evidence type="ECO:0000313" key="3">
    <source>
        <dbReference type="Proteomes" id="UP000184383"/>
    </source>
</evidence>
<dbReference type="RefSeq" id="XP_040686910.1">
    <property type="nucleotide sequence ID" value="XM_040831247.1"/>
</dbReference>